<evidence type="ECO:0000313" key="1">
    <source>
        <dbReference type="EMBL" id="CBI10685.1"/>
    </source>
</evidence>
<dbReference type="EMBL" id="CABR01000101">
    <property type="protein sequence ID" value="CBI10685.1"/>
    <property type="molecule type" value="Genomic_DNA"/>
</dbReference>
<sequence length="234" mass="26022">MTALKIHWQRMADRIDAMSLRERSMVFIVAAVVLLGVTNKLLIDPLLAKQQALSAQIVQTQLTTSALRSQIQTLLKMSNTDPNVALKLKLDALRAQSEHSGKTLGDIQSRLVSPQQMPALLEDLLRQNKNVHLLALKTLPVETLDASTGDKSTAKTTAPSKPDTAGTPLIYKHGVEITLSGNYFDLLHYLNAIEILPWRMFWGKADLSVDDDTHTIELTLRLYTLSQDQAWLST</sequence>
<protein>
    <recommendedName>
        <fullName evidence="2">MSHA biogenesis protein MshJ</fullName>
    </recommendedName>
</protein>
<proteinExistence type="predicted"/>
<comment type="caution">
    <text evidence="1">The sequence shown here is derived from an EMBL/GenBank/DDBJ whole genome shotgun (WGS) entry which is preliminary data.</text>
</comment>
<evidence type="ECO:0008006" key="2">
    <source>
        <dbReference type="Google" id="ProtNLM"/>
    </source>
</evidence>
<reference evidence="1" key="1">
    <citation type="submission" date="2009-10" db="EMBL/GenBank/DDBJ databases">
        <title>Diversity of trophic interactions inside an arsenic-rich microbial ecosystem.</title>
        <authorList>
            <person name="Bertin P.N."/>
            <person name="Heinrich-Salmeron A."/>
            <person name="Pelletier E."/>
            <person name="Goulhen-Chollet F."/>
            <person name="Arsene-Ploetze F."/>
            <person name="Gallien S."/>
            <person name="Calteau A."/>
            <person name="Vallenet D."/>
            <person name="Casiot C."/>
            <person name="Chane-Woon-Ming B."/>
            <person name="Giloteaux L."/>
            <person name="Barakat M."/>
            <person name="Bonnefoy V."/>
            <person name="Bruneel O."/>
            <person name="Chandler M."/>
            <person name="Cleiss J."/>
            <person name="Duran R."/>
            <person name="Elbaz-Poulichet F."/>
            <person name="Fonknechten N."/>
            <person name="Lauga B."/>
            <person name="Mornico D."/>
            <person name="Ortet P."/>
            <person name="Schaeffer C."/>
            <person name="Siguier P."/>
            <person name="Alexander Thil Smith A."/>
            <person name="Van Dorsselaer A."/>
            <person name="Weissenbach J."/>
            <person name="Medigue C."/>
            <person name="Le Paslier D."/>
        </authorList>
    </citation>
    <scope>NUCLEOTIDE SEQUENCE</scope>
</reference>
<accession>E6QTW3</accession>
<gene>
    <name evidence="1" type="ORF">CARN7_1480</name>
</gene>
<organism evidence="1">
    <name type="scientific">mine drainage metagenome</name>
    <dbReference type="NCBI Taxonomy" id="410659"/>
    <lineage>
        <taxon>unclassified sequences</taxon>
        <taxon>metagenomes</taxon>
        <taxon>ecological metagenomes</taxon>
    </lineage>
</organism>
<dbReference type="AlphaFoldDB" id="E6QTW3"/>
<name>E6QTW3_9ZZZZ</name>